<dbReference type="GO" id="GO:0005736">
    <property type="term" value="C:RNA polymerase I complex"/>
    <property type="evidence" value="ECO:0007669"/>
    <property type="project" value="TreeGrafter"/>
</dbReference>
<dbReference type="Gene3D" id="1.10.357.120">
    <property type="match status" value="1"/>
</dbReference>
<evidence type="ECO:0000256" key="9">
    <source>
        <dbReference type="ARBA" id="ARBA00023163"/>
    </source>
</evidence>
<dbReference type="Pfam" id="PF00623">
    <property type="entry name" value="RNA_pol_Rpb1_2"/>
    <property type="match status" value="1"/>
</dbReference>
<sequence>MNIAQPTTSQIGGVSFTLFNSKDVRELSVQQIVDPRALNDLGTPNLGGLYDPHLGPLDRGDVCATCSLDDLSCPGHFGHIELAATVIHPLLLEDVYGLIRACCMYCHHLRLDPEFATRAIFKLRLLRRGFLAEAVELDDWKLRNTNSGVLDLLDDDNEEAVEDNHMALDDEDEDRKGASGASESVEQFRKRLEAYYNKVTAGKSISPDNYKTTTLTSELTETIRRVLSMARKPTCPHCKGVAHTIRRDGHSRLLIEPLNTRKATAMMKRGRVVMDVINPKESTVTPPHSPVGSEDEQAESGSDAESVAPTERGDDSETETTPTTTNKKARGPAGRTMLTPLHVRNHFRLLHANEHELLDELFGIHGPLAQMMPTQAPVPTPSSARRTLRQVVESPARSDCFFLDVVAVPPNRFRPPAMTMGRKTENQQNSLLSNILTMCQNLRNINQSLAGRPGSDGKLRAPPSTAALYMAWANLQQAVNNLIDSSRGAPRLRDQDPIPGVRQLLERKEGLFRMNMMGKRVNYTARSVISPDPNLETNEVGLPPVFAQRLTFPEPVTHFNVHVLRRAVINGPTRWPGATFVQAEDGTLTDLSRLTVESRTALANQLLTPQDPGSVDVEAAGETDVFAPRTLGVNKKVFRHVRNGDFLLLNRQPTLHKPSIMAHRARVLAGEKTIRMHYANCKTYNADFDGDEMNLHYPQNELARAEAALIAANDLQYLVPTSGNPLRGLIQDHVVMGTLMTKRDTFFTRAEYHQLLYGSLRPEEDPVGNSDRRLLLLPPTVWKPQPLWTGKQVISTLLRNMTYGRSPANLTSKSKVPGATWGPGCEEGEVIVVDGELVCGILDKSQFGDSAFGLVHHLHELYGPHLAGRMLSVLSRLFTKYLQMRAFTCRMDDLRLTPEGDRARRAALADSKACGTEVAIQHVGLADVVKDPAAMSPAERREFHVRMEEVLRDDMKMRALDAVMKNRTSKITTGANKAVMPVGLLRPFPKNHMQTMVITGAKGGDVNTQQISVLLGQQELEGRRVPVMVSGKSLPSFRPFDTSVRAGGFIAGRFFTGIKPQEYYFHCMAGREGLIDTAVKTANSGYLQRCLIKHLEGITVQYDHTVRDADGSLIQFLYGEDSLDVIKQKHLHQFDFAAANYAALREKLNPAAVVDAVDVDTAGPLAREALKRPAHPPVLSYLSPSRYLGSVSEQFDSALRNYVRGNKAGLLSSGKHGNPRRGPLGAMAHDDCTKRSFRALMEIKYMHSLVDPGEAVGLLAAQGVGEPSTQMTLNTFHFAGFGAKNVTLGIPRLREIVMTASREPKTPSMTLDIKSDVSDEEAERMAKSTTRVVLGEVIDSVQVTERLTRRADSIDGSRTKRYTLRVNMYDRDAIASEYRVTSEEVEECLELKFLPRLVSLIQRTLKNAKGPAIITRKVQAGDVANLEYGEDDEDKAQRATESDSDEENDAKAARVSRKGRKPTKTAEKGGKRDAPPGDQDEDTDAGDSEEEGSENEDGGKQEHRRRLRETNASDNEQSDVGDAEDELDADLAELARAARSASGLGNALPDYSVPASRGSRKKVTSGDRSKRVLATVKQVTRYEFDQQRGAWCEFDLEYSAGTGKLLLTSLAEKAASLAVIREVPKIKRCFRLAPESESDTRRQLATDGVNLRAAWGFGKVIDVNSIESNDIYAVLLTYGVEAARSAIVKEISSVFKVYGIAVNDRHISLIADYMTFEGGYKPFNRMGIASSTSPFGKMSFESTCTFLKAATLYGDYDTLQNPSARIVMGKAILAGTGAPVITQELP</sequence>
<name>A0A9W7ZGS4_9FUNG</name>
<evidence type="ECO:0000256" key="11">
    <source>
        <dbReference type="ARBA" id="ARBA00048552"/>
    </source>
</evidence>
<proteinExistence type="inferred from homology"/>
<dbReference type="InterPro" id="IPR007083">
    <property type="entry name" value="RNA_pol_Rpb1_4"/>
</dbReference>
<dbReference type="InterPro" id="IPR015699">
    <property type="entry name" value="DNA-dir_RNA_pol1_lsu_N"/>
</dbReference>
<dbReference type="GO" id="GO:0006351">
    <property type="term" value="P:DNA-templated transcription"/>
    <property type="evidence" value="ECO:0007669"/>
    <property type="project" value="InterPro"/>
</dbReference>
<feature type="domain" description="RNA polymerase N-terminal" evidence="14">
    <location>
        <begin position="399"/>
        <end position="741"/>
    </location>
</feature>
<dbReference type="Proteomes" id="UP001150569">
    <property type="component" value="Unassembled WGS sequence"/>
</dbReference>
<dbReference type="FunFam" id="1.10.274.100:FF:000006">
    <property type="entry name" value="DNA-directed RNA polymerase subunit"/>
    <property type="match status" value="1"/>
</dbReference>
<comment type="subcellular location">
    <subcellularLocation>
        <location evidence="1">Nucleus</location>
    </subcellularLocation>
</comment>
<evidence type="ECO:0000256" key="6">
    <source>
        <dbReference type="ARBA" id="ARBA00022723"/>
    </source>
</evidence>
<feature type="compositionally biased region" description="Basic residues" evidence="13">
    <location>
        <begin position="1454"/>
        <end position="1463"/>
    </location>
</feature>
<dbReference type="Gene3D" id="3.30.1490.180">
    <property type="entry name" value="RNA polymerase ii"/>
    <property type="match status" value="1"/>
</dbReference>
<dbReference type="Gene3D" id="1.10.150.390">
    <property type="match status" value="1"/>
</dbReference>
<reference evidence="15" key="1">
    <citation type="submission" date="2022-07" db="EMBL/GenBank/DDBJ databases">
        <title>Phylogenomic reconstructions and comparative analyses of Kickxellomycotina fungi.</title>
        <authorList>
            <person name="Reynolds N.K."/>
            <person name="Stajich J.E."/>
            <person name="Barry K."/>
            <person name="Grigoriev I.V."/>
            <person name="Crous P."/>
            <person name="Smith M.E."/>
        </authorList>
    </citation>
    <scope>NUCLEOTIDE SEQUENCE</scope>
    <source>
        <strain evidence="15">RSA 861</strain>
    </source>
</reference>
<feature type="compositionally biased region" description="Basic and acidic residues" evidence="13">
    <location>
        <begin position="1464"/>
        <end position="1475"/>
    </location>
</feature>
<keyword evidence="16" id="KW-1185">Reference proteome</keyword>
<keyword evidence="3 12" id="KW-0240">DNA-directed RNA polymerase</keyword>
<dbReference type="EMBL" id="JANBPT010001362">
    <property type="protein sequence ID" value="KAJ1908621.1"/>
    <property type="molecule type" value="Genomic_DNA"/>
</dbReference>
<keyword evidence="6" id="KW-0479">Metal-binding</keyword>
<keyword evidence="8" id="KW-0460">Magnesium</keyword>
<dbReference type="InterPro" id="IPR042102">
    <property type="entry name" value="RNA_pol_Rpb1_3_sf"/>
</dbReference>
<dbReference type="PANTHER" id="PTHR19376:SF11">
    <property type="entry name" value="DNA-DIRECTED RNA POLYMERASE I SUBUNIT RPA1"/>
    <property type="match status" value="1"/>
</dbReference>
<dbReference type="GO" id="GO:0003677">
    <property type="term" value="F:DNA binding"/>
    <property type="evidence" value="ECO:0007669"/>
    <property type="project" value="InterPro"/>
</dbReference>
<keyword evidence="7" id="KW-0862">Zinc</keyword>
<evidence type="ECO:0000313" key="16">
    <source>
        <dbReference type="Proteomes" id="UP001150569"/>
    </source>
</evidence>
<evidence type="ECO:0000256" key="7">
    <source>
        <dbReference type="ARBA" id="ARBA00022833"/>
    </source>
</evidence>
<evidence type="ECO:0000256" key="1">
    <source>
        <dbReference type="ARBA" id="ARBA00004123"/>
    </source>
</evidence>
<dbReference type="InterPro" id="IPR044893">
    <property type="entry name" value="RNA_pol_Rpb1_clamp_domain"/>
</dbReference>
<evidence type="ECO:0000256" key="3">
    <source>
        <dbReference type="ARBA" id="ARBA00022478"/>
    </source>
</evidence>
<comment type="catalytic activity">
    <reaction evidence="11 12">
        <text>RNA(n) + a ribonucleoside 5'-triphosphate = RNA(n+1) + diphosphate</text>
        <dbReference type="Rhea" id="RHEA:21248"/>
        <dbReference type="Rhea" id="RHEA-COMP:14527"/>
        <dbReference type="Rhea" id="RHEA-COMP:17342"/>
        <dbReference type="ChEBI" id="CHEBI:33019"/>
        <dbReference type="ChEBI" id="CHEBI:61557"/>
        <dbReference type="ChEBI" id="CHEBI:140395"/>
        <dbReference type="EC" id="2.7.7.6"/>
    </reaction>
</comment>
<evidence type="ECO:0000256" key="8">
    <source>
        <dbReference type="ARBA" id="ARBA00022842"/>
    </source>
</evidence>
<dbReference type="PANTHER" id="PTHR19376">
    <property type="entry name" value="DNA-DIRECTED RNA POLYMERASE"/>
    <property type="match status" value="1"/>
</dbReference>
<feature type="compositionally biased region" description="Acidic residues" evidence="13">
    <location>
        <begin position="1478"/>
        <end position="1496"/>
    </location>
</feature>
<dbReference type="InterPro" id="IPR007081">
    <property type="entry name" value="RNA_pol_Rpb1_5"/>
</dbReference>
<evidence type="ECO:0000256" key="10">
    <source>
        <dbReference type="ARBA" id="ARBA00023242"/>
    </source>
</evidence>
<protein>
    <recommendedName>
        <fullName evidence="12">DNA-directed RNA polymerase subunit</fullName>
        <ecNumber evidence="12">2.7.7.6</ecNumber>
    </recommendedName>
</protein>
<dbReference type="Gene3D" id="3.30.70.2850">
    <property type="match status" value="1"/>
</dbReference>
<feature type="region of interest" description="Disordered" evidence="13">
    <location>
        <begin position="1425"/>
        <end position="1524"/>
    </location>
</feature>
<dbReference type="InterPro" id="IPR007066">
    <property type="entry name" value="RNA_pol_Rpb1_3"/>
</dbReference>
<feature type="region of interest" description="Disordered" evidence="13">
    <location>
        <begin position="276"/>
        <end position="337"/>
    </location>
</feature>
<keyword evidence="4 12" id="KW-0808">Transferase</keyword>
<dbReference type="GO" id="GO:0003899">
    <property type="term" value="F:DNA-directed RNA polymerase activity"/>
    <property type="evidence" value="ECO:0007669"/>
    <property type="project" value="UniProtKB-EC"/>
</dbReference>
<dbReference type="CDD" id="cd01435">
    <property type="entry name" value="RNAP_I_RPA1_N"/>
    <property type="match status" value="1"/>
</dbReference>
<dbReference type="Gene3D" id="1.10.132.30">
    <property type="match status" value="1"/>
</dbReference>
<dbReference type="Pfam" id="PF05000">
    <property type="entry name" value="RNA_pol_Rpb1_4"/>
    <property type="match status" value="1"/>
</dbReference>
<organism evidence="15 16">
    <name type="scientific">Tieghemiomyces parasiticus</name>
    <dbReference type="NCBI Taxonomy" id="78921"/>
    <lineage>
        <taxon>Eukaryota</taxon>
        <taxon>Fungi</taxon>
        <taxon>Fungi incertae sedis</taxon>
        <taxon>Zoopagomycota</taxon>
        <taxon>Kickxellomycotina</taxon>
        <taxon>Dimargaritomycetes</taxon>
        <taxon>Dimargaritales</taxon>
        <taxon>Dimargaritaceae</taxon>
        <taxon>Tieghemiomyces</taxon>
    </lineage>
</organism>
<comment type="caution">
    <text evidence="15">The sequence shown here is derived from an EMBL/GenBank/DDBJ whole genome shotgun (WGS) entry which is preliminary data.</text>
</comment>
<dbReference type="CDD" id="cd02735">
    <property type="entry name" value="RNAP_I_Rpa1_C"/>
    <property type="match status" value="1"/>
</dbReference>
<dbReference type="Gene3D" id="4.10.860.120">
    <property type="entry name" value="RNA polymerase II, clamp domain"/>
    <property type="match status" value="1"/>
</dbReference>
<dbReference type="GO" id="GO:0046872">
    <property type="term" value="F:metal ion binding"/>
    <property type="evidence" value="ECO:0007669"/>
    <property type="project" value="UniProtKB-KW"/>
</dbReference>
<dbReference type="InterPro" id="IPR000722">
    <property type="entry name" value="RNA_pol_asu"/>
</dbReference>
<dbReference type="Pfam" id="PF04997">
    <property type="entry name" value="RNA_pol_Rpb1_1"/>
    <property type="match status" value="1"/>
</dbReference>
<dbReference type="OrthoDB" id="270392at2759"/>
<dbReference type="Pfam" id="PF04998">
    <property type="entry name" value="RNA_pol_Rpb1_5"/>
    <property type="match status" value="1"/>
</dbReference>
<keyword evidence="9 12" id="KW-0804">Transcription</keyword>
<accession>A0A9W7ZGS4</accession>
<dbReference type="EC" id="2.7.7.6" evidence="12"/>
<dbReference type="InterPro" id="IPR007080">
    <property type="entry name" value="RNA_pol_Rpb1_1"/>
</dbReference>
<dbReference type="Pfam" id="PF04983">
    <property type="entry name" value="RNA_pol_Rpb1_3"/>
    <property type="match status" value="1"/>
</dbReference>
<evidence type="ECO:0000256" key="12">
    <source>
        <dbReference type="RuleBase" id="RU004279"/>
    </source>
</evidence>
<dbReference type="Gene3D" id="2.40.40.20">
    <property type="match status" value="1"/>
</dbReference>
<dbReference type="SUPFAM" id="SSF64484">
    <property type="entry name" value="beta and beta-prime subunits of DNA dependent RNA-polymerase"/>
    <property type="match status" value="1"/>
</dbReference>
<dbReference type="SMART" id="SM00663">
    <property type="entry name" value="RPOLA_N"/>
    <property type="match status" value="1"/>
</dbReference>
<dbReference type="FunFam" id="3.30.1490.180:FF:000003">
    <property type="entry name" value="DNA-directed RNA polymerase subunit"/>
    <property type="match status" value="1"/>
</dbReference>
<evidence type="ECO:0000256" key="2">
    <source>
        <dbReference type="ARBA" id="ARBA00006460"/>
    </source>
</evidence>
<comment type="function">
    <text evidence="12">DNA-dependent RNA polymerase catalyzes the transcription of DNA into RNA using the four ribonucleoside triphosphates as substrates.</text>
</comment>
<dbReference type="InterPro" id="IPR038120">
    <property type="entry name" value="Rpb1_funnel_sf"/>
</dbReference>
<evidence type="ECO:0000256" key="4">
    <source>
        <dbReference type="ARBA" id="ARBA00022679"/>
    </source>
</evidence>
<keyword evidence="5 12" id="KW-0548">Nucleotidyltransferase</keyword>
<keyword evidence="10" id="KW-0539">Nucleus</keyword>
<comment type="similarity">
    <text evidence="2 12">Belongs to the RNA polymerase beta' chain family.</text>
</comment>
<dbReference type="InterPro" id="IPR045867">
    <property type="entry name" value="DNA-dir_RpoC_beta_prime"/>
</dbReference>
<feature type="region of interest" description="Disordered" evidence="13">
    <location>
        <begin position="1540"/>
        <end position="1568"/>
    </location>
</feature>
<evidence type="ECO:0000256" key="13">
    <source>
        <dbReference type="SAM" id="MobiDB-lite"/>
    </source>
</evidence>
<evidence type="ECO:0000259" key="14">
    <source>
        <dbReference type="SMART" id="SM00663"/>
    </source>
</evidence>
<evidence type="ECO:0000256" key="5">
    <source>
        <dbReference type="ARBA" id="ARBA00022695"/>
    </source>
</evidence>
<gene>
    <name evidence="15" type="ORF">IWQ60_011616</name>
</gene>
<dbReference type="InterPro" id="IPR047107">
    <property type="entry name" value="DNA-dir_RNA_pol1_lsu_C"/>
</dbReference>
<dbReference type="InterPro" id="IPR006592">
    <property type="entry name" value="RNA_pol_N"/>
</dbReference>
<dbReference type="FunFam" id="2.40.40.20:FF:000019">
    <property type="entry name" value="DNA-directed RNA polymerase II subunit RPB1"/>
    <property type="match status" value="1"/>
</dbReference>
<dbReference type="Gene3D" id="6.10.250.2940">
    <property type="match status" value="1"/>
</dbReference>
<dbReference type="Gene3D" id="1.10.274.100">
    <property type="entry name" value="RNA polymerase Rpb1, domain 3"/>
    <property type="match status" value="1"/>
</dbReference>
<evidence type="ECO:0000313" key="15">
    <source>
        <dbReference type="EMBL" id="KAJ1908621.1"/>
    </source>
</evidence>